<name>A0A336N2I9_CULSO</name>
<evidence type="ECO:0000256" key="17">
    <source>
        <dbReference type="ARBA" id="ARBA00060492"/>
    </source>
</evidence>
<dbReference type="InterPro" id="IPR048528">
    <property type="entry name" value="Lamp2-like_luminal"/>
</dbReference>
<dbReference type="OMA" id="CIMLQMA"/>
<evidence type="ECO:0000256" key="13">
    <source>
        <dbReference type="ARBA" id="ARBA00023273"/>
    </source>
</evidence>
<keyword evidence="10" id="KW-0770">Synapse</keyword>
<evidence type="ECO:0000256" key="23">
    <source>
        <dbReference type="SAM" id="SignalP"/>
    </source>
</evidence>
<evidence type="ECO:0000256" key="22">
    <source>
        <dbReference type="SAM" id="Phobius"/>
    </source>
</evidence>
<reference evidence="26" key="1">
    <citation type="submission" date="2018-04" db="EMBL/GenBank/DDBJ databases">
        <authorList>
            <person name="Go L.Y."/>
            <person name="Mitchell J.A."/>
        </authorList>
    </citation>
    <scope>NUCLEOTIDE SEQUENCE</scope>
    <source>
        <tissue evidence="26">Whole organism</tissue>
    </source>
</reference>
<evidence type="ECO:0000256" key="11">
    <source>
        <dbReference type="ARBA" id="ARBA00023136"/>
    </source>
</evidence>
<evidence type="ECO:0000256" key="7">
    <source>
        <dbReference type="ARBA" id="ARBA00022729"/>
    </source>
</evidence>
<dbReference type="GO" id="GO:0031902">
    <property type="term" value="C:late endosome membrane"/>
    <property type="evidence" value="ECO:0007669"/>
    <property type="project" value="TreeGrafter"/>
</dbReference>
<comment type="caution">
    <text evidence="20">Lacks conserved residue(s) required for the propagation of feature annotation.</text>
</comment>
<dbReference type="GO" id="GO:0005886">
    <property type="term" value="C:plasma membrane"/>
    <property type="evidence" value="ECO:0007669"/>
    <property type="project" value="UniProtKB-SubCell"/>
</dbReference>
<evidence type="ECO:0000256" key="2">
    <source>
        <dbReference type="ARBA" id="ARBA00004158"/>
    </source>
</evidence>
<feature type="transmembrane region" description="Helical" evidence="22">
    <location>
        <begin position="270"/>
        <end position="293"/>
    </location>
</feature>
<dbReference type="GO" id="GO:0005765">
    <property type="term" value="C:lysosomal membrane"/>
    <property type="evidence" value="ECO:0007669"/>
    <property type="project" value="TreeGrafter"/>
</dbReference>
<dbReference type="PANTHER" id="PTHR11506:SF35">
    <property type="entry name" value="LYSOSOME-ASSOCIATED MEMBRANE GLYCOPROTEIN 5"/>
    <property type="match status" value="1"/>
</dbReference>
<evidence type="ECO:0000256" key="8">
    <source>
        <dbReference type="ARBA" id="ARBA00022753"/>
    </source>
</evidence>
<evidence type="ECO:0000256" key="14">
    <source>
        <dbReference type="ARBA" id="ARBA00023329"/>
    </source>
</evidence>
<feature type="chain" id="PRO_5036328709" description="Lysosome-associated membrane glycoprotein 5" evidence="23">
    <location>
        <begin position="25"/>
        <end position="305"/>
    </location>
</feature>
<dbReference type="InterPro" id="IPR002000">
    <property type="entry name" value="Lysosome-assoc_membr_glycop"/>
</dbReference>
<comment type="similarity">
    <text evidence="5 20">Belongs to the LAMP family.</text>
</comment>
<evidence type="ECO:0000256" key="15">
    <source>
        <dbReference type="ARBA" id="ARBA00029428"/>
    </source>
</evidence>
<evidence type="ECO:0000256" key="9">
    <source>
        <dbReference type="ARBA" id="ARBA00022989"/>
    </source>
</evidence>
<protein>
    <recommendedName>
        <fullName evidence="18">Lysosome-associated membrane glycoprotein 5</fullName>
    </recommendedName>
    <alternativeName>
        <fullName evidence="19">Lysosome-associated membrane protein 5</fullName>
    </alternativeName>
</protein>
<dbReference type="GO" id="GO:0072594">
    <property type="term" value="P:establishment of protein localization to organelle"/>
    <property type="evidence" value="ECO:0007669"/>
    <property type="project" value="TreeGrafter"/>
</dbReference>
<evidence type="ECO:0000256" key="10">
    <source>
        <dbReference type="ARBA" id="ARBA00023018"/>
    </source>
</evidence>
<dbReference type="Pfam" id="PF21222">
    <property type="entry name" value="Lamp2_2nd"/>
    <property type="match status" value="1"/>
</dbReference>
<keyword evidence="9 22" id="KW-1133">Transmembrane helix</keyword>
<organism evidence="27">
    <name type="scientific">Culicoides sonorensis</name>
    <name type="common">Biting midge</name>
    <dbReference type="NCBI Taxonomy" id="179676"/>
    <lineage>
        <taxon>Eukaryota</taxon>
        <taxon>Metazoa</taxon>
        <taxon>Ecdysozoa</taxon>
        <taxon>Arthropoda</taxon>
        <taxon>Hexapoda</taxon>
        <taxon>Insecta</taxon>
        <taxon>Pterygota</taxon>
        <taxon>Neoptera</taxon>
        <taxon>Endopterygota</taxon>
        <taxon>Diptera</taxon>
        <taxon>Nematocera</taxon>
        <taxon>Chironomoidea</taxon>
        <taxon>Ceratopogonidae</taxon>
        <taxon>Ceratopogoninae</taxon>
        <taxon>Culicoides</taxon>
        <taxon>Monoculicoides</taxon>
    </lineage>
</organism>
<evidence type="ECO:0000256" key="12">
    <source>
        <dbReference type="ARBA" id="ARBA00023180"/>
    </source>
</evidence>
<keyword evidence="14" id="KW-0968">Cytoplasmic vesicle</keyword>
<evidence type="ECO:0000256" key="3">
    <source>
        <dbReference type="ARBA" id="ARBA00004172"/>
    </source>
</evidence>
<dbReference type="PRINTS" id="PR00336">
    <property type="entry name" value="LYSASSOCTDMP"/>
</dbReference>
<evidence type="ECO:0000256" key="19">
    <source>
        <dbReference type="ARBA" id="ARBA00076257"/>
    </source>
</evidence>
<accession>A0A336N2I9</accession>
<keyword evidence="11 20" id="KW-0472">Membrane</keyword>
<evidence type="ECO:0000256" key="21">
    <source>
        <dbReference type="SAM" id="MobiDB-lite"/>
    </source>
</evidence>
<reference evidence="27" key="2">
    <citation type="submission" date="2018-07" db="EMBL/GenBank/DDBJ databases">
        <authorList>
            <person name="Quirk P.G."/>
            <person name="Krulwich T.A."/>
        </authorList>
    </citation>
    <scope>NUCLEOTIDE SEQUENCE</scope>
</reference>
<evidence type="ECO:0000256" key="4">
    <source>
        <dbReference type="ARBA" id="ARBA00004279"/>
    </source>
</evidence>
<evidence type="ECO:0000313" key="27">
    <source>
        <dbReference type="EMBL" id="SSX35819.1"/>
    </source>
</evidence>
<evidence type="ECO:0000256" key="6">
    <source>
        <dbReference type="ARBA" id="ARBA00022692"/>
    </source>
</evidence>
<evidence type="ECO:0000256" key="20">
    <source>
        <dbReference type="PROSITE-ProRule" id="PRU00740"/>
    </source>
</evidence>
<feature type="signal peptide" evidence="23">
    <location>
        <begin position="1"/>
        <end position="24"/>
    </location>
</feature>
<feature type="domain" description="Lysosome-associated membrane glycoprotein 2-like transmembrane" evidence="25">
    <location>
        <begin position="271"/>
        <end position="302"/>
    </location>
</feature>
<dbReference type="VEuPathDB" id="VectorBase:CSON011339"/>
<feature type="region of interest" description="Disordered" evidence="21">
    <location>
        <begin position="40"/>
        <end position="93"/>
    </location>
</feature>
<dbReference type="Gene3D" id="2.40.160.110">
    <property type="match status" value="1"/>
</dbReference>
<proteinExistence type="inferred from homology"/>
<evidence type="ECO:0000256" key="16">
    <source>
        <dbReference type="ARBA" id="ARBA00053950"/>
    </source>
</evidence>
<dbReference type="PANTHER" id="PTHR11506">
    <property type="entry name" value="LYSOSOME-ASSOCIATED MEMBRANE GLYCOPROTEIN"/>
    <property type="match status" value="1"/>
</dbReference>
<dbReference type="AlphaFoldDB" id="A0A336N2I9"/>
<dbReference type="PROSITE" id="PS51407">
    <property type="entry name" value="LAMP_3"/>
    <property type="match status" value="1"/>
</dbReference>
<evidence type="ECO:0000313" key="26">
    <source>
        <dbReference type="EMBL" id="SSX16620.1"/>
    </source>
</evidence>
<dbReference type="EMBL" id="UFQS01004927">
    <property type="protein sequence ID" value="SSX16620.1"/>
    <property type="molecule type" value="Genomic_DNA"/>
</dbReference>
<evidence type="ECO:0000259" key="25">
    <source>
        <dbReference type="Pfam" id="PF21222"/>
    </source>
</evidence>
<evidence type="ECO:0000259" key="24">
    <source>
        <dbReference type="Pfam" id="PF01299"/>
    </source>
</evidence>
<comment type="subcellular location">
    <subcellularLocation>
        <location evidence="4">Cell projection</location>
        <location evidence="4">Dendrite</location>
    </subcellularLocation>
    <subcellularLocation>
        <location evidence="17">Cell projection</location>
        <location evidence="17">Growth cone membrane</location>
        <topology evidence="17">Single-pass type I membrane protein</topology>
    </subcellularLocation>
    <subcellularLocation>
        <location evidence="15">Cytoplasmic vesicle</location>
        <location evidence="15">Secretory vesicle</location>
        <location evidence="15">Synaptic vesicle membrane</location>
        <topology evidence="15">Single-pass type I membrane protein</topology>
    </subcellularLocation>
    <subcellularLocation>
        <location evidence="2">Early endosome membrane</location>
        <topology evidence="2">Single-pass type I membrane protein</topology>
    </subcellularLocation>
    <subcellularLocation>
        <location evidence="1">Endoplasmic reticulum-Golgi intermediate compartment membrane</location>
        <topology evidence="1">Single-pass type I membrane protein</topology>
    </subcellularLocation>
    <subcellularLocation>
        <location evidence="20">Membrane</location>
        <topology evidence="20">Single-pass type I membrane protein</topology>
    </subcellularLocation>
    <subcellularLocation>
        <location evidence="3">Recycling endosome</location>
    </subcellularLocation>
</comment>
<gene>
    <name evidence="27" type="primary">CSON011339</name>
</gene>
<feature type="domain" description="Lysosome-associated membrane glycoprotein 2-like luminal" evidence="24">
    <location>
        <begin position="100"/>
        <end position="227"/>
    </location>
</feature>
<keyword evidence="12" id="KW-0325">Glycoprotein</keyword>
<keyword evidence="6 20" id="KW-0812">Transmembrane</keyword>
<feature type="compositionally biased region" description="Low complexity" evidence="21">
    <location>
        <begin position="43"/>
        <end position="87"/>
    </location>
</feature>
<evidence type="ECO:0000256" key="5">
    <source>
        <dbReference type="ARBA" id="ARBA00009644"/>
    </source>
</evidence>
<keyword evidence="8" id="KW-0967">Endosome</keyword>
<dbReference type="Pfam" id="PF01299">
    <property type="entry name" value="Lamp2-like_luminal"/>
    <property type="match status" value="1"/>
</dbReference>
<sequence>MFIKYKQIVIFCIVLLCGQAFCDADKVPITKDETEKLVTTIQPSTDTPTESPNTTTTTTTMRPTTPPTTTVAPTTTTETPSTTTAKPSPVPKPDTGSWFYSDPKTNQTCVIVQMAIQLKFSFTTKDNLIQNMTHNIPVNSSTVVSGTCNNETQMIKVQTTGPCDFSLTFTKENETFELSKMEFNINGSALNAIDSLITIVYSNKTFVTPISRSYYCTKEQTITANETAPSSNSTPAQIILSHVQLEAFHAKATRDFSAAKDCESMETPDIVPIAVGIALAALVVVVLIAYLVARRRSQARGYMSM</sequence>
<keyword evidence="7 23" id="KW-0732">Signal</keyword>
<comment type="function">
    <text evidence="16">Plays a role in short-term synaptic plasticity in a subset of GABAergic neurons in the brain.</text>
</comment>
<dbReference type="InterPro" id="IPR048524">
    <property type="entry name" value="Lamp2-like_TM"/>
</dbReference>
<evidence type="ECO:0000256" key="18">
    <source>
        <dbReference type="ARBA" id="ARBA00074379"/>
    </source>
</evidence>
<dbReference type="EMBL" id="UFQT01004927">
    <property type="protein sequence ID" value="SSX35819.1"/>
    <property type="molecule type" value="Genomic_DNA"/>
</dbReference>
<evidence type="ECO:0000256" key="1">
    <source>
        <dbReference type="ARBA" id="ARBA00004151"/>
    </source>
</evidence>
<keyword evidence="13" id="KW-0966">Cell projection</keyword>